<dbReference type="EMBL" id="JBHSEL010000125">
    <property type="protein sequence ID" value="MFC4626443.1"/>
    <property type="molecule type" value="Genomic_DNA"/>
</dbReference>
<evidence type="ECO:0000256" key="3">
    <source>
        <dbReference type="ARBA" id="ARBA00022475"/>
    </source>
</evidence>
<dbReference type="SUPFAM" id="SSF56317">
    <property type="entry name" value="Carbon-nitrogen hydrolase"/>
    <property type="match status" value="1"/>
</dbReference>
<keyword evidence="4 9" id="KW-0808">Transferase</keyword>
<evidence type="ECO:0000259" key="10">
    <source>
        <dbReference type="PROSITE" id="PS50263"/>
    </source>
</evidence>
<reference evidence="12" key="1">
    <citation type="journal article" date="2019" name="Int. J. Syst. Evol. Microbiol.">
        <title>The Global Catalogue of Microorganisms (GCM) 10K type strain sequencing project: providing services to taxonomists for standard genome sequencing and annotation.</title>
        <authorList>
            <consortium name="The Broad Institute Genomics Platform"/>
            <consortium name="The Broad Institute Genome Sequencing Center for Infectious Disease"/>
            <person name="Wu L."/>
            <person name="Ma J."/>
        </authorList>
    </citation>
    <scope>NUCLEOTIDE SEQUENCE [LARGE SCALE GENOMIC DNA]</scope>
    <source>
        <strain evidence="12">CGMCC 1.15731</strain>
    </source>
</reference>
<dbReference type="InterPro" id="IPR003010">
    <property type="entry name" value="C-N_Hydrolase"/>
</dbReference>
<feature type="transmembrane region" description="Helical" evidence="9">
    <location>
        <begin position="65"/>
        <end position="88"/>
    </location>
</feature>
<dbReference type="PANTHER" id="PTHR38686">
    <property type="entry name" value="APOLIPOPROTEIN N-ACYLTRANSFERASE"/>
    <property type="match status" value="1"/>
</dbReference>
<evidence type="ECO:0000256" key="1">
    <source>
        <dbReference type="ARBA" id="ARBA00004651"/>
    </source>
</evidence>
<comment type="pathway">
    <text evidence="9">Protein modification; lipoprotein biosynthesis (N-acyl transfer).</text>
</comment>
<feature type="transmembrane region" description="Helical" evidence="9">
    <location>
        <begin position="170"/>
        <end position="193"/>
    </location>
</feature>
<dbReference type="InterPro" id="IPR036526">
    <property type="entry name" value="C-N_Hydrolase_sf"/>
</dbReference>
<dbReference type="Pfam" id="PF20154">
    <property type="entry name" value="LNT_N"/>
    <property type="match status" value="1"/>
</dbReference>
<keyword evidence="5 9" id="KW-0812">Transmembrane</keyword>
<dbReference type="InterPro" id="IPR004563">
    <property type="entry name" value="Apolipo_AcylTrfase"/>
</dbReference>
<evidence type="ECO:0000313" key="11">
    <source>
        <dbReference type="EMBL" id="MFC4626443.1"/>
    </source>
</evidence>
<keyword evidence="8 9" id="KW-0012">Acyltransferase</keyword>
<feature type="transmembrane region" description="Helical" evidence="9">
    <location>
        <begin position="100"/>
        <end position="128"/>
    </location>
</feature>
<evidence type="ECO:0000256" key="5">
    <source>
        <dbReference type="ARBA" id="ARBA00022692"/>
    </source>
</evidence>
<feature type="transmembrane region" description="Helical" evidence="9">
    <location>
        <begin position="135"/>
        <end position="158"/>
    </location>
</feature>
<accession>A0ABV9H8Y4</accession>
<feature type="transmembrane region" description="Helical" evidence="9">
    <location>
        <begin position="12"/>
        <end position="31"/>
    </location>
</feature>
<evidence type="ECO:0000313" key="12">
    <source>
        <dbReference type="Proteomes" id="UP001596042"/>
    </source>
</evidence>
<evidence type="ECO:0000256" key="6">
    <source>
        <dbReference type="ARBA" id="ARBA00022989"/>
    </source>
</evidence>
<evidence type="ECO:0000256" key="7">
    <source>
        <dbReference type="ARBA" id="ARBA00023136"/>
    </source>
</evidence>
<evidence type="ECO:0000256" key="2">
    <source>
        <dbReference type="ARBA" id="ARBA00010065"/>
    </source>
</evidence>
<proteinExistence type="inferred from homology"/>
<keyword evidence="3 9" id="KW-1003">Cell membrane</keyword>
<keyword evidence="12" id="KW-1185">Reference proteome</keyword>
<comment type="function">
    <text evidence="9">Catalyzes the phospholipid dependent N-acylation of the N-terminal cysteine of apolipoprotein, the last step in lipoprotein maturation.</text>
</comment>
<comment type="catalytic activity">
    <reaction evidence="9">
        <text>N-terminal S-1,2-diacyl-sn-glyceryl-L-cysteinyl-[lipoprotein] + a glycerophospholipid = N-acyl-S-1,2-diacyl-sn-glyceryl-L-cysteinyl-[lipoprotein] + a 2-acyl-sn-glycero-3-phospholipid + H(+)</text>
        <dbReference type="Rhea" id="RHEA:48228"/>
        <dbReference type="Rhea" id="RHEA-COMP:14681"/>
        <dbReference type="Rhea" id="RHEA-COMP:14684"/>
        <dbReference type="ChEBI" id="CHEBI:15378"/>
        <dbReference type="ChEBI" id="CHEBI:136912"/>
        <dbReference type="ChEBI" id="CHEBI:140656"/>
        <dbReference type="ChEBI" id="CHEBI:140657"/>
        <dbReference type="ChEBI" id="CHEBI:140660"/>
        <dbReference type="EC" id="2.3.1.269"/>
    </reaction>
</comment>
<dbReference type="PROSITE" id="PS50263">
    <property type="entry name" value="CN_HYDROLASE"/>
    <property type="match status" value="1"/>
</dbReference>
<dbReference type="Pfam" id="PF00795">
    <property type="entry name" value="CN_hydrolase"/>
    <property type="match status" value="1"/>
</dbReference>
<evidence type="ECO:0000256" key="8">
    <source>
        <dbReference type="ARBA" id="ARBA00023315"/>
    </source>
</evidence>
<dbReference type="Gene3D" id="3.60.110.10">
    <property type="entry name" value="Carbon-nitrogen hydrolase"/>
    <property type="match status" value="1"/>
</dbReference>
<keyword evidence="7 9" id="KW-0472">Membrane</keyword>
<evidence type="ECO:0000256" key="9">
    <source>
        <dbReference type="HAMAP-Rule" id="MF_01148"/>
    </source>
</evidence>
<dbReference type="Proteomes" id="UP001596042">
    <property type="component" value="Unassembled WGS sequence"/>
</dbReference>
<dbReference type="PANTHER" id="PTHR38686:SF1">
    <property type="entry name" value="APOLIPOPROTEIN N-ACYLTRANSFERASE"/>
    <property type="match status" value="1"/>
</dbReference>
<keyword evidence="6 9" id="KW-1133">Transmembrane helix</keyword>
<comment type="caution">
    <text evidence="11">The sequence shown here is derived from an EMBL/GenBank/DDBJ whole genome shotgun (WGS) entry which is preliminary data.</text>
</comment>
<comment type="similarity">
    <text evidence="2 9">Belongs to the CN hydrolase family. Apolipoprotein N-acyltransferase subfamily.</text>
</comment>
<name>A0ABV9H8Y4_9HYPH</name>
<dbReference type="InterPro" id="IPR045378">
    <property type="entry name" value="LNT_N"/>
</dbReference>
<dbReference type="NCBIfam" id="TIGR00546">
    <property type="entry name" value="lnt"/>
    <property type="match status" value="1"/>
</dbReference>
<evidence type="ECO:0000256" key="4">
    <source>
        <dbReference type="ARBA" id="ARBA00022679"/>
    </source>
</evidence>
<sequence length="530" mass="57487">MLTRLAGRIARLRGWRSRLVAFLAGAILALAQPPYDFLLIGFVAFPLLVWLLDGAEAEGGFLPRLLPSAMIGWWFGFGYFVSGLWWIGQALLVDAEEFAWALPLAVLGLPAFLAFFYAFATAIARLLWSEGLGRIFALAFGFALAEWLRSFLFTGFPWNALGYALAPTPMLMQSIAVIGFVGLTGLGVLIFSAPALLTGGRGSRAGLALASVLLLAHIGYGKWVLSHAPAINAASDGPVIRIVQPSIEQSLKWDNQARRAIFDRLITLTETPPAPGMPRPDIVVWPETSVPYILTSTPEALERIGAALQPGQVLLAGAVREERRAGDDQPRYFNSITVIDDAGRIVDSADKLHLVPFGEYLPFERLLRAIGLQEVVEMPGGFTAAAARRSMTVGNNITVLPLICYEVIFPDELGYSGAPVQSIVNITNDAWYGDTPGPYQHFRQAQLRAVEQGLPVIRVANNGLSAVIDPFGRISAGLLLNDVAVKDTFLPRQVAPFWGSAPNDNQVVITLFLLLVISVAFRKVFGGPVR</sequence>
<gene>
    <name evidence="9 11" type="primary">lnt</name>
    <name evidence="11" type="ORF">ACFO1V_14730</name>
</gene>
<protein>
    <recommendedName>
        <fullName evidence="9">Apolipoprotein N-acyltransferase</fullName>
        <shortName evidence="9">ALP N-acyltransferase</shortName>
        <ecNumber evidence="9">2.3.1.269</ecNumber>
    </recommendedName>
</protein>
<dbReference type="HAMAP" id="MF_01148">
    <property type="entry name" value="Lnt"/>
    <property type="match status" value="1"/>
</dbReference>
<dbReference type="RefSeq" id="WP_374830847.1">
    <property type="nucleotide sequence ID" value="NZ_JBHEEZ010000006.1"/>
</dbReference>
<organism evidence="11 12">
    <name type="scientific">Daeguia caeni</name>
    <dbReference type="NCBI Taxonomy" id="439612"/>
    <lineage>
        <taxon>Bacteria</taxon>
        <taxon>Pseudomonadati</taxon>
        <taxon>Pseudomonadota</taxon>
        <taxon>Alphaproteobacteria</taxon>
        <taxon>Hyphomicrobiales</taxon>
        <taxon>Brucellaceae</taxon>
        <taxon>Daeguia</taxon>
    </lineage>
</organism>
<comment type="subcellular location">
    <subcellularLocation>
        <location evidence="1 9">Cell membrane</location>
        <topology evidence="1 9">Multi-pass membrane protein</topology>
    </subcellularLocation>
</comment>
<feature type="domain" description="CN hydrolase" evidence="10">
    <location>
        <begin position="243"/>
        <end position="496"/>
    </location>
</feature>
<dbReference type="GO" id="GO:0016746">
    <property type="term" value="F:acyltransferase activity"/>
    <property type="evidence" value="ECO:0007669"/>
    <property type="project" value="UniProtKB-KW"/>
</dbReference>
<comment type="caution">
    <text evidence="9">Lacks conserved residue(s) required for the propagation of feature annotation.</text>
</comment>
<dbReference type="EC" id="2.3.1.269" evidence="9"/>
<dbReference type="CDD" id="cd07571">
    <property type="entry name" value="ALP_N-acyl_transferase"/>
    <property type="match status" value="1"/>
</dbReference>